<evidence type="ECO:0000256" key="1">
    <source>
        <dbReference type="ARBA" id="ARBA00000642"/>
    </source>
</evidence>
<evidence type="ECO:0000256" key="14">
    <source>
        <dbReference type="HAMAP-Rule" id="MF_00145"/>
    </source>
</evidence>
<name>A0A1Y4LVD9_9FIRM</name>
<evidence type="ECO:0000256" key="17">
    <source>
        <dbReference type="RuleBase" id="RU000532"/>
    </source>
</evidence>
<comment type="subcellular location">
    <subcellularLocation>
        <location evidence="2 14">Cytoplasm</location>
    </subcellularLocation>
</comment>
<evidence type="ECO:0000256" key="11">
    <source>
        <dbReference type="ARBA" id="ARBA00022777"/>
    </source>
</evidence>
<protein>
    <recommendedName>
        <fullName evidence="7 14">Phosphoglycerate kinase</fullName>
        <ecNumber evidence="6 14">2.7.2.3</ecNumber>
    </recommendedName>
</protein>
<dbReference type="Proteomes" id="UP000195326">
    <property type="component" value="Unassembled WGS sequence"/>
</dbReference>
<evidence type="ECO:0000256" key="15">
    <source>
        <dbReference type="PIRSR" id="PIRSR000724-1"/>
    </source>
</evidence>
<feature type="binding site" evidence="14 16">
    <location>
        <position position="298"/>
    </location>
    <ligand>
        <name>ATP</name>
        <dbReference type="ChEBI" id="CHEBI:30616"/>
    </ligand>
</feature>
<dbReference type="InterPro" id="IPR036043">
    <property type="entry name" value="Phosphoglycerate_kinase_sf"/>
</dbReference>
<keyword evidence="8 14" id="KW-0963">Cytoplasm</keyword>
<comment type="catalytic activity">
    <reaction evidence="1 14 17">
        <text>(2R)-3-phosphoglycerate + ATP = (2R)-3-phospho-glyceroyl phosphate + ADP</text>
        <dbReference type="Rhea" id="RHEA:14801"/>
        <dbReference type="ChEBI" id="CHEBI:30616"/>
        <dbReference type="ChEBI" id="CHEBI:57604"/>
        <dbReference type="ChEBI" id="CHEBI:58272"/>
        <dbReference type="ChEBI" id="CHEBI:456216"/>
        <dbReference type="EC" id="2.7.2.3"/>
    </reaction>
</comment>
<proteinExistence type="inferred from homology"/>
<dbReference type="PROSITE" id="PS00111">
    <property type="entry name" value="PGLYCERATE_KINASE"/>
    <property type="match status" value="1"/>
</dbReference>
<reference evidence="19" key="1">
    <citation type="submission" date="2017-04" db="EMBL/GenBank/DDBJ databases">
        <title>Function of individual gut microbiota members based on whole genome sequencing of pure cultures obtained from chicken caecum.</title>
        <authorList>
            <person name="Medvecky M."/>
            <person name="Cejkova D."/>
            <person name="Polansky O."/>
            <person name="Karasova D."/>
            <person name="Kubasova T."/>
            <person name="Cizek A."/>
            <person name="Rychlik I."/>
        </authorList>
    </citation>
    <scope>NUCLEOTIDE SEQUENCE [LARGE SCALE GENOMIC DNA]</scope>
    <source>
        <strain evidence="19">An179</strain>
    </source>
</reference>
<evidence type="ECO:0000313" key="18">
    <source>
        <dbReference type="EMBL" id="OUP59850.1"/>
    </source>
</evidence>
<dbReference type="FunFam" id="3.40.50.1260:FF:000007">
    <property type="entry name" value="Phosphoglycerate kinase"/>
    <property type="match status" value="1"/>
</dbReference>
<feature type="binding site" evidence="14 15">
    <location>
        <begin position="26"/>
        <end position="28"/>
    </location>
    <ligand>
        <name>substrate</name>
    </ligand>
</feature>
<dbReference type="CDD" id="cd00318">
    <property type="entry name" value="Phosphoglycerate_kinase"/>
    <property type="match status" value="1"/>
</dbReference>
<keyword evidence="13 14" id="KW-0324">Glycolysis</keyword>
<dbReference type="STRING" id="501571.GCA_900143195_01782"/>
<dbReference type="SUPFAM" id="SSF53748">
    <property type="entry name" value="Phosphoglycerate kinase"/>
    <property type="match status" value="1"/>
</dbReference>
<organism evidence="18 19">
    <name type="scientific">Butyricicoccus pullicaecorum</name>
    <dbReference type="NCBI Taxonomy" id="501571"/>
    <lineage>
        <taxon>Bacteria</taxon>
        <taxon>Bacillati</taxon>
        <taxon>Bacillota</taxon>
        <taxon>Clostridia</taxon>
        <taxon>Eubacteriales</taxon>
        <taxon>Butyricicoccaceae</taxon>
        <taxon>Butyricicoccus</taxon>
    </lineage>
</organism>
<evidence type="ECO:0000256" key="5">
    <source>
        <dbReference type="ARBA" id="ARBA00011245"/>
    </source>
</evidence>
<dbReference type="InterPro" id="IPR015824">
    <property type="entry name" value="Phosphoglycerate_kinase_N"/>
</dbReference>
<dbReference type="PANTHER" id="PTHR11406">
    <property type="entry name" value="PHOSPHOGLYCERATE KINASE"/>
    <property type="match status" value="1"/>
</dbReference>
<feature type="binding site" evidence="15">
    <location>
        <position position="42"/>
    </location>
    <ligand>
        <name>(2R)-3-phosphoglycerate</name>
        <dbReference type="ChEBI" id="CHEBI:58272"/>
    </ligand>
</feature>
<gene>
    <name evidence="14" type="primary">pgk</name>
    <name evidence="18" type="ORF">B5F15_03295</name>
</gene>
<evidence type="ECO:0000256" key="3">
    <source>
        <dbReference type="ARBA" id="ARBA00004838"/>
    </source>
</evidence>
<accession>A0A1Y4LVD9</accession>
<keyword evidence="11 14" id="KW-0418">Kinase</keyword>
<dbReference type="GO" id="GO:0006094">
    <property type="term" value="P:gluconeogenesis"/>
    <property type="evidence" value="ECO:0007669"/>
    <property type="project" value="TreeGrafter"/>
</dbReference>
<dbReference type="GO" id="GO:0006096">
    <property type="term" value="P:glycolytic process"/>
    <property type="evidence" value="ECO:0007669"/>
    <property type="project" value="UniProtKB-UniRule"/>
</dbReference>
<comment type="subunit">
    <text evidence="5 14">Monomer.</text>
</comment>
<evidence type="ECO:0000256" key="7">
    <source>
        <dbReference type="ARBA" id="ARBA00016471"/>
    </source>
</evidence>
<dbReference type="FunFam" id="3.40.50.1260:FF:000002">
    <property type="entry name" value="Phosphoglycerate kinase"/>
    <property type="match status" value="1"/>
</dbReference>
<evidence type="ECO:0000256" key="6">
    <source>
        <dbReference type="ARBA" id="ARBA00013061"/>
    </source>
</evidence>
<dbReference type="Pfam" id="PF00162">
    <property type="entry name" value="PGK"/>
    <property type="match status" value="1"/>
</dbReference>
<comment type="caution">
    <text evidence="18">The sequence shown here is derived from an EMBL/GenBank/DDBJ whole genome shotgun (WGS) entry which is preliminary data.</text>
</comment>
<dbReference type="GO" id="GO:0005524">
    <property type="term" value="F:ATP binding"/>
    <property type="evidence" value="ECO:0007669"/>
    <property type="project" value="UniProtKB-KW"/>
</dbReference>
<evidence type="ECO:0000256" key="2">
    <source>
        <dbReference type="ARBA" id="ARBA00004496"/>
    </source>
</evidence>
<feature type="binding site" evidence="14 16">
    <location>
        <position position="329"/>
    </location>
    <ligand>
        <name>ATP</name>
        <dbReference type="ChEBI" id="CHEBI:30616"/>
    </ligand>
</feature>
<evidence type="ECO:0000256" key="12">
    <source>
        <dbReference type="ARBA" id="ARBA00022840"/>
    </source>
</evidence>
<feature type="binding site" evidence="14 15">
    <location>
        <begin position="65"/>
        <end position="68"/>
    </location>
    <ligand>
        <name>substrate</name>
    </ligand>
</feature>
<evidence type="ECO:0000256" key="8">
    <source>
        <dbReference type="ARBA" id="ARBA00022490"/>
    </source>
</evidence>
<dbReference type="InterPro" id="IPR015911">
    <property type="entry name" value="Phosphoglycerate_kinase_CS"/>
</dbReference>
<feature type="binding site" evidence="14">
    <location>
        <position position="42"/>
    </location>
    <ligand>
        <name>substrate</name>
    </ligand>
</feature>
<dbReference type="EC" id="2.7.2.3" evidence="6 14"/>
<dbReference type="AlphaFoldDB" id="A0A1Y4LVD9"/>
<dbReference type="UniPathway" id="UPA00109">
    <property type="reaction ID" value="UER00185"/>
</dbReference>
<dbReference type="PANTHER" id="PTHR11406:SF23">
    <property type="entry name" value="PHOSPHOGLYCERATE KINASE 1, CHLOROPLASTIC-RELATED"/>
    <property type="match status" value="1"/>
</dbReference>
<keyword evidence="12 14" id="KW-0067">ATP-binding</keyword>
<dbReference type="HAMAP" id="MF_00145">
    <property type="entry name" value="Phosphoglyc_kinase"/>
    <property type="match status" value="1"/>
</dbReference>
<dbReference type="GO" id="GO:0043531">
    <property type="term" value="F:ADP binding"/>
    <property type="evidence" value="ECO:0007669"/>
    <property type="project" value="TreeGrafter"/>
</dbReference>
<keyword evidence="10 14" id="KW-0547">Nucleotide-binding</keyword>
<dbReference type="EMBL" id="NFKL01000004">
    <property type="protein sequence ID" value="OUP59850.1"/>
    <property type="molecule type" value="Genomic_DNA"/>
</dbReference>
<comment type="pathway">
    <text evidence="3 14">Carbohydrate degradation; glycolysis; pyruvate from D-glyceraldehyde 3-phosphate: step 2/5.</text>
</comment>
<sequence length="399" mass="42320">MLFMDYNKKSVEDIDVSGKKVIVRCDFNVPQDETGRITDDKRIVAALPTIKYLLEHNAAVILCSHLGRPKGEFKMKYSLAPVAERLSELLGKEVKLAKDVIGEDAKKLASELKCGEAMLLENVRFHKEEEKNDPAFAKELASMAEIYVNDAFGTAHRAHASTAGIADYLPAVCGFLINKEISIMGKALANPVRPFVAILGGAKVSDKIGVINNLIEKCDTIIIGGGMSYTFMKAMGKEIGTSLCEDDKLDLAKDLMAKAEAKGVKLLLPIDTVCADHFAADATPVVYEAGALPADMMGLDIGPKTVELFSAAVKDAGTVVWNGPMGVFEFDAFAVGTKAMAKAIAESGAVSIIGGGDSAAAVEKLGFADKMSHISTGGGASLEFLEGLVLPGIACLEDK</sequence>
<evidence type="ECO:0000256" key="10">
    <source>
        <dbReference type="ARBA" id="ARBA00022741"/>
    </source>
</evidence>
<feature type="binding site" evidence="14 16">
    <location>
        <position position="207"/>
    </location>
    <ligand>
        <name>ATP</name>
        <dbReference type="ChEBI" id="CHEBI:30616"/>
    </ligand>
</feature>
<feature type="binding site" evidence="14 16">
    <location>
        <begin position="355"/>
        <end position="358"/>
    </location>
    <ligand>
        <name>ATP</name>
        <dbReference type="ChEBI" id="CHEBI:30616"/>
    </ligand>
</feature>
<evidence type="ECO:0000313" key="19">
    <source>
        <dbReference type="Proteomes" id="UP000195326"/>
    </source>
</evidence>
<dbReference type="PRINTS" id="PR00477">
    <property type="entry name" value="PHGLYCKINASE"/>
</dbReference>
<keyword evidence="9 14" id="KW-0808">Transferase</keyword>
<dbReference type="InterPro" id="IPR001576">
    <property type="entry name" value="Phosphoglycerate_kinase"/>
</dbReference>
<evidence type="ECO:0000256" key="4">
    <source>
        <dbReference type="ARBA" id="ARBA00008982"/>
    </source>
</evidence>
<dbReference type="GO" id="GO:0004618">
    <property type="term" value="F:phosphoglycerate kinase activity"/>
    <property type="evidence" value="ECO:0007669"/>
    <property type="project" value="UniProtKB-UniRule"/>
</dbReference>
<evidence type="ECO:0000256" key="9">
    <source>
        <dbReference type="ARBA" id="ARBA00022679"/>
    </source>
</evidence>
<evidence type="ECO:0000256" key="16">
    <source>
        <dbReference type="PIRSR" id="PIRSR000724-2"/>
    </source>
</evidence>
<feature type="binding site" evidence="15">
    <location>
        <position position="124"/>
    </location>
    <ligand>
        <name>(2R)-3-phosphoglycerate</name>
        <dbReference type="ChEBI" id="CHEBI:58272"/>
    </ligand>
</feature>
<dbReference type="GO" id="GO:0005829">
    <property type="term" value="C:cytosol"/>
    <property type="evidence" value="ECO:0007669"/>
    <property type="project" value="TreeGrafter"/>
</dbReference>
<comment type="similarity">
    <text evidence="4 14 17">Belongs to the phosphoglycerate kinase family.</text>
</comment>
<dbReference type="PIRSF" id="PIRSF000724">
    <property type="entry name" value="Pgk"/>
    <property type="match status" value="1"/>
</dbReference>
<feature type="binding site" evidence="14">
    <location>
        <position position="157"/>
    </location>
    <ligand>
        <name>substrate</name>
    </ligand>
</feature>
<dbReference type="Gene3D" id="3.40.50.1260">
    <property type="entry name" value="Phosphoglycerate kinase, N-terminal domain"/>
    <property type="match status" value="2"/>
</dbReference>
<evidence type="ECO:0000256" key="13">
    <source>
        <dbReference type="ARBA" id="ARBA00023152"/>
    </source>
</evidence>
<feature type="binding site" evidence="15">
    <location>
        <position position="157"/>
    </location>
    <ligand>
        <name>(2R)-3-phosphoglycerate</name>
        <dbReference type="ChEBI" id="CHEBI:58272"/>
    </ligand>
</feature>
<feature type="binding site" evidence="14">
    <location>
        <position position="124"/>
    </location>
    <ligand>
        <name>substrate</name>
    </ligand>
</feature>